<reference evidence="5 6" key="1">
    <citation type="journal article" date="2017" name="Nat. Microbiol.">
        <title>Natural product diversity associated with the nematode symbionts Photorhabdus and Xenorhabdus.</title>
        <authorList>
            <person name="Tobias N.J."/>
            <person name="Wolff H."/>
            <person name="Djahanschiri B."/>
            <person name="Grundmann F."/>
            <person name="Kronenwerth M."/>
            <person name="Shi Y.M."/>
            <person name="Simonyi S."/>
            <person name="Grun P."/>
            <person name="Shapiro-Ilan D."/>
            <person name="Pidot S.J."/>
            <person name="Stinear T.P."/>
            <person name="Ebersberger I."/>
            <person name="Bode H.B."/>
        </authorList>
    </citation>
    <scope>NUCLEOTIDE SEQUENCE [LARGE SCALE GENOMIC DNA]</scope>
    <source>
        <strain evidence="5 6">DSM 17907</strain>
    </source>
</reference>
<dbReference type="SUPFAM" id="SSF55103">
    <property type="entry name" value="FAD-linked oxidases, C-terminal domain"/>
    <property type="match status" value="1"/>
</dbReference>
<dbReference type="Gene3D" id="3.40.462.10">
    <property type="entry name" value="FAD-linked oxidases, C-terminal domain"/>
    <property type="match status" value="1"/>
</dbReference>
<dbReference type="InterPro" id="IPR016169">
    <property type="entry name" value="FAD-bd_PCMH_sub2"/>
</dbReference>
<dbReference type="Pfam" id="PF01565">
    <property type="entry name" value="FAD_binding_4"/>
    <property type="match status" value="1"/>
</dbReference>
<dbReference type="Proteomes" id="UP000221101">
    <property type="component" value="Unassembled WGS sequence"/>
</dbReference>
<evidence type="ECO:0000313" key="6">
    <source>
        <dbReference type="Proteomes" id="UP000221101"/>
    </source>
</evidence>
<dbReference type="RefSeq" id="WP_099143095.1">
    <property type="nucleotide sequence ID" value="NZ_CAWNOR010000062.1"/>
</dbReference>
<dbReference type="SUPFAM" id="SSF56176">
    <property type="entry name" value="FAD-binding/transporter-associated domain-like"/>
    <property type="match status" value="1"/>
</dbReference>
<dbReference type="PROSITE" id="PS51387">
    <property type="entry name" value="FAD_PCMH"/>
    <property type="match status" value="1"/>
</dbReference>
<evidence type="ECO:0000256" key="2">
    <source>
        <dbReference type="ARBA" id="ARBA00022630"/>
    </source>
</evidence>
<evidence type="ECO:0000313" key="5">
    <source>
        <dbReference type="EMBL" id="PHM70009.1"/>
    </source>
</evidence>
<dbReference type="EMBL" id="NJCX01000028">
    <property type="protein sequence ID" value="PHM70009.1"/>
    <property type="molecule type" value="Genomic_DNA"/>
</dbReference>
<dbReference type="InterPro" id="IPR036318">
    <property type="entry name" value="FAD-bd_PCMH-like_sf"/>
</dbReference>
<dbReference type="PANTHER" id="PTHR11748:SF111">
    <property type="entry name" value="D-LACTATE DEHYDROGENASE, MITOCHONDRIAL-RELATED"/>
    <property type="match status" value="1"/>
</dbReference>
<dbReference type="Gene3D" id="3.30.465.10">
    <property type="match status" value="1"/>
</dbReference>
<dbReference type="GO" id="GO:1903457">
    <property type="term" value="P:lactate catabolic process"/>
    <property type="evidence" value="ECO:0007669"/>
    <property type="project" value="TreeGrafter"/>
</dbReference>
<sequence length="477" mass="52995">MKNDFLQHVAARIGDNCVINVNYLPDNVSNFYKRKIKGIFRPNSLTALSQIVNEAKKYSGTRLHPISIGYNWGLGSKEDIADGSYLIELDNINAIRKINIEQGWAIVEPGVTQGQLSTLLKGTGKMINITASSAYSSFLGNALDRGVGLRHQRTEDLVGLEVILPNGKIIRVGWWPTEQHTAIYSHGVGPSLVQFFAQSSFGIVTAGVVKLHSRPELTNILRFNFSRSNLIPVITTLQHWVSNRVNSGVLKIYDSTANTTYGGIDSTYTVHMCIDGLEKDVYAKTQHILEYCEISDIFSNAVASQVNEDHYPGSDIIANLVEAAHVGDTSFNDVLLKKTLGAKHDMIDKTDNGWIFFLPLLPFTPDALLKAYEIIDEIHAESGILCGATINALNEGVIDLVISIAFNKKSEEQPRTLHALDLLHEKFQENGFIPYRLGVNHSEWASKITPSDSENDFIRELKSLIDPQNIISNDRYL</sequence>
<evidence type="ECO:0000256" key="1">
    <source>
        <dbReference type="ARBA" id="ARBA00008000"/>
    </source>
</evidence>
<organism evidence="5 6">
    <name type="scientific">Xenorhabdus kozodoii</name>
    <dbReference type="NCBI Taxonomy" id="351676"/>
    <lineage>
        <taxon>Bacteria</taxon>
        <taxon>Pseudomonadati</taxon>
        <taxon>Pseudomonadota</taxon>
        <taxon>Gammaproteobacteria</taxon>
        <taxon>Enterobacterales</taxon>
        <taxon>Morganellaceae</taxon>
        <taxon>Xenorhabdus</taxon>
    </lineage>
</organism>
<comment type="similarity">
    <text evidence="1">Belongs to the FAD-binding oxidoreductase/transferase type 4 family.</text>
</comment>
<feature type="domain" description="FAD-binding PCMH-type" evidence="4">
    <location>
        <begin position="32"/>
        <end position="214"/>
    </location>
</feature>
<dbReference type="Gene3D" id="3.30.43.10">
    <property type="entry name" value="Uridine Diphospho-n-acetylenolpyruvylglucosamine Reductase, domain 2"/>
    <property type="match status" value="1"/>
</dbReference>
<proteinExistence type="inferred from homology"/>
<keyword evidence="5" id="KW-0560">Oxidoreductase</keyword>
<dbReference type="GO" id="GO:0071949">
    <property type="term" value="F:FAD binding"/>
    <property type="evidence" value="ECO:0007669"/>
    <property type="project" value="InterPro"/>
</dbReference>
<dbReference type="InterPro" id="IPR016164">
    <property type="entry name" value="FAD-linked_Oxase-like_C"/>
</dbReference>
<evidence type="ECO:0000259" key="4">
    <source>
        <dbReference type="PROSITE" id="PS51387"/>
    </source>
</evidence>
<gene>
    <name evidence="5" type="primary">pchF</name>
    <name evidence="5" type="ORF">Xkoz_03275</name>
</gene>
<dbReference type="GO" id="GO:0004458">
    <property type="term" value="F:D-lactate dehydrogenase (cytochrome) activity"/>
    <property type="evidence" value="ECO:0007669"/>
    <property type="project" value="TreeGrafter"/>
</dbReference>
<comment type="caution">
    <text evidence="5">The sequence shown here is derived from an EMBL/GenBank/DDBJ whole genome shotgun (WGS) entry which is preliminary data.</text>
</comment>
<keyword evidence="2" id="KW-0285">Flavoprotein</keyword>
<protein>
    <submittedName>
        <fullName evidence="5">4-cresol dehydrogenase flavoprotein subunit</fullName>
        <ecNumber evidence="5">1.17.99.1</ecNumber>
    </submittedName>
</protein>
<keyword evidence="3" id="KW-0274">FAD</keyword>
<dbReference type="InterPro" id="IPR016170">
    <property type="entry name" value="Cytok_DH_C_sf"/>
</dbReference>
<dbReference type="InterPro" id="IPR016167">
    <property type="entry name" value="FAD-bd_PCMH_sub1"/>
</dbReference>
<dbReference type="GO" id="GO:0008720">
    <property type="term" value="F:D-lactate dehydrogenase (NAD+) activity"/>
    <property type="evidence" value="ECO:0007669"/>
    <property type="project" value="TreeGrafter"/>
</dbReference>
<name>A0A2D0L2U8_9GAMM</name>
<accession>A0A2D0L2U8</accession>
<keyword evidence="6" id="KW-1185">Reference proteome</keyword>
<dbReference type="PANTHER" id="PTHR11748">
    <property type="entry name" value="D-LACTATE DEHYDROGENASE"/>
    <property type="match status" value="1"/>
</dbReference>
<dbReference type="InterPro" id="IPR006094">
    <property type="entry name" value="Oxid_FAD_bind_N"/>
</dbReference>
<dbReference type="EC" id="1.17.99.1" evidence="5"/>
<dbReference type="OrthoDB" id="9811557at2"/>
<evidence type="ECO:0000256" key="3">
    <source>
        <dbReference type="ARBA" id="ARBA00022827"/>
    </source>
</evidence>
<dbReference type="AlphaFoldDB" id="A0A2D0L2U8"/>
<dbReference type="InterPro" id="IPR016166">
    <property type="entry name" value="FAD-bd_PCMH"/>
</dbReference>